<evidence type="ECO:0000313" key="1">
    <source>
        <dbReference type="EMBL" id="PMR70149.1"/>
    </source>
</evidence>
<reference evidence="1 2" key="1">
    <citation type="submission" date="2018-01" db="EMBL/GenBank/DDBJ databases">
        <title>Halomonas endophytica sp. nov., isolated from storage liquid in the stems of Populus euphratica.</title>
        <authorList>
            <person name="Chen C."/>
        </authorList>
    </citation>
    <scope>NUCLEOTIDE SEQUENCE [LARGE SCALE GENOMIC DNA]</scope>
    <source>
        <strain evidence="1 2">DSM 26881</strain>
    </source>
</reference>
<proteinExistence type="predicted"/>
<keyword evidence="2" id="KW-1185">Reference proteome</keyword>
<gene>
    <name evidence="1" type="ORF">C1H66_08670</name>
</gene>
<dbReference type="EMBL" id="PNRE01000036">
    <property type="protein sequence ID" value="PMR70149.1"/>
    <property type="molecule type" value="Genomic_DNA"/>
</dbReference>
<name>A0A2N7TPN5_9GAMM</name>
<evidence type="ECO:0000313" key="2">
    <source>
        <dbReference type="Proteomes" id="UP000235346"/>
    </source>
</evidence>
<protein>
    <submittedName>
        <fullName evidence="1">Uncharacterized protein</fullName>
    </submittedName>
</protein>
<organism evidence="1 2">
    <name type="scientific">Halomonas heilongjiangensis</name>
    <dbReference type="NCBI Taxonomy" id="1387883"/>
    <lineage>
        <taxon>Bacteria</taxon>
        <taxon>Pseudomonadati</taxon>
        <taxon>Pseudomonadota</taxon>
        <taxon>Gammaproteobacteria</taxon>
        <taxon>Oceanospirillales</taxon>
        <taxon>Halomonadaceae</taxon>
        <taxon>Halomonas</taxon>
    </lineage>
</organism>
<dbReference type="Proteomes" id="UP000235346">
    <property type="component" value="Unassembled WGS sequence"/>
</dbReference>
<accession>A0A2N7TPN5</accession>
<sequence>MLVVTVEAAFMHCPKCIVRSYLWSPAHWPDTRKVPSLAEAMVAHGALDDSVPHMQAIIDHDGRQRLY</sequence>
<comment type="caution">
    <text evidence="1">The sequence shown here is derived from an EMBL/GenBank/DDBJ whole genome shotgun (WGS) entry which is preliminary data.</text>
</comment>
<dbReference type="AlphaFoldDB" id="A0A2N7TPN5"/>